<evidence type="ECO:0000313" key="2">
    <source>
        <dbReference type="Proteomes" id="UP001235712"/>
    </source>
</evidence>
<dbReference type="GO" id="GO:0032259">
    <property type="term" value="P:methylation"/>
    <property type="evidence" value="ECO:0007669"/>
    <property type="project" value="UniProtKB-KW"/>
</dbReference>
<dbReference type="InterPro" id="IPR050320">
    <property type="entry name" value="N5-glutamine_MTase"/>
</dbReference>
<dbReference type="EMBL" id="JAUSQZ010000001">
    <property type="protein sequence ID" value="MDP9826883.1"/>
    <property type="molecule type" value="Genomic_DNA"/>
</dbReference>
<dbReference type="SUPFAM" id="SSF53335">
    <property type="entry name" value="S-adenosyl-L-methionine-dependent methyltransferases"/>
    <property type="match status" value="1"/>
</dbReference>
<gene>
    <name evidence="1" type="ORF">J2S57_002632</name>
</gene>
<dbReference type="GO" id="GO:0102559">
    <property type="term" value="F:peptide chain release factor N(5)-glutamine methyltransferase activity"/>
    <property type="evidence" value="ECO:0007669"/>
    <property type="project" value="UniProtKB-EC"/>
</dbReference>
<dbReference type="InterPro" id="IPR022446">
    <property type="entry name" value="MeTrfrase_put"/>
</dbReference>
<protein>
    <submittedName>
        <fullName evidence="1">Release factor glutamine methyltransferase</fullName>
        <ecNumber evidence="1">2.1.1.297</ecNumber>
    </submittedName>
</protein>
<organism evidence="1 2">
    <name type="scientific">Kineosporia succinea</name>
    <dbReference type="NCBI Taxonomy" id="84632"/>
    <lineage>
        <taxon>Bacteria</taxon>
        <taxon>Bacillati</taxon>
        <taxon>Actinomycetota</taxon>
        <taxon>Actinomycetes</taxon>
        <taxon>Kineosporiales</taxon>
        <taxon>Kineosporiaceae</taxon>
        <taxon>Kineosporia</taxon>
    </lineage>
</organism>
<reference evidence="1 2" key="1">
    <citation type="submission" date="2023-07" db="EMBL/GenBank/DDBJ databases">
        <title>Sequencing the genomes of 1000 actinobacteria strains.</title>
        <authorList>
            <person name="Klenk H.-P."/>
        </authorList>
    </citation>
    <scope>NUCLEOTIDE SEQUENCE [LARGE SCALE GENOMIC DNA]</scope>
    <source>
        <strain evidence="1 2">DSM 44388</strain>
    </source>
</reference>
<keyword evidence="1" id="KW-0808">Transferase</keyword>
<proteinExistence type="predicted"/>
<dbReference type="RefSeq" id="WP_307242187.1">
    <property type="nucleotide sequence ID" value="NZ_JAUSQZ010000001.1"/>
</dbReference>
<sequence>MTFDEVVTILRAAGCVWAEDEARLLLESGPDLPHLLERRAGGEPLELVLGWAEFRGLRVKVTPGVFVPRRRTEFLAGQAISAAAGQVVVELCCGTAAISVAVQHETEPAQLHVSDIDPAATALAAVNLDGTAHLYTGDLFDPLPRTLRDRVGVLVANVPYVPTADIPFLPAESRLHEPDVTVDGGDDGLTLFRRLVTGATSWLAPGGRVMSEVSARQAPLAQQIVAGQGLRAEMREDEDRGAVVVIGVRDPGT</sequence>
<dbReference type="PANTHER" id="PTHR18895:SF74">
    <property type="entry name" value="MTRF1L RELEASE FACTOR GLUTAMINE METHYLTRANSFERASE"/>
    <property type="match status" value="1"/>
</dbReference>
<dbReference type="EC" id="2.1.1.297" evidence="1"/>
<dbReference type="NCBIfam" id="TIGR03704">
    <property type="entry name" value="PrmC_rel_meth"/>
    <property type="match status" value="1"/>
</dbReference>
<accession>A0ABT9P2H2</accession>
<keyword evidence="2" id="KW-1185">Reference proteome</keyword>
<keyword evidence="1" id="KW-0489">Methyltransferase</keyword>
<name>A0ABT9P2H2_9ACTN</name>
<evidence type="ECO:0000313" key="1">
    <source>
        <dbReference type="EMBL" id="MDP9826883.1"/>
    </source>
</evidence>
<dbReference type="Gene3D" id="3.40.50.150">
    <property type="entry name" value="Vaccinia Virus protein VP39"/>
    <property type="match status" value="1"/>
</dbReference>
<dbReference type="PANTHER" id="PTHR18895">
    <property type="entry name" value="HEMK METHYLTRANSFERASE"/>
    <property type="match status" value="1"/>
</dbReference>
<comment type="caution">
    <text evidence="1">The sequence shown here is derived from an EMBL/GenBank/DDBJ whole genome shotgun (WGS) entry which is preliminary data.</text>
</comment>
<dbReference type="Proteomes" id="UP001235712">
    <property type="component" value="Unassembled WGS sequence"/>
</dbReference>
<dbReference type="InterPro" id="IPR029063">
    <property type="entry name" value="SAM-dependent_MTases_sf"/>
</dbReference>